<dbReference type="InParanoid" id="A7F2D3"/>
<gene>
    <name evidence="2" type="ORF">SS1G_12080</name>
</gene>
<dbReference type="AlphaFoldDB" id="A7F2D3"/>
<dbReference type="RefSeq" id="XP_001587051.1">
    <property type="nucleotide sequence ID" value="XM_001587001.1"/>
</dbReference>
<dbReference type="GeneID" id="5483386"/>
<dbReference type="KEGG" id="ssl:SS1G_12080"/>
<feature type="chain" id="PRO_5002708074" evidence="1">
    <location>
        <begin position="17"/>
        <end position="92"/>
    </location>
</feature>
<dbReference type="EMBL" id="CH476639">
    <property type="protein sequence ID" value="EDN95875.1"/>
    <property type="molecule type" value="Genomic_DNA"/>
</dbReference>
<dbReference type="HOGENOM" id="CLU_2414625_0_0_1"/>
<keyword evidence="1" id="KW-0732">Signal</keyword>
<accession>A7F2D3</accession>
<proteinExistence type="predicted"/>
<sequence>MSILLLFMRALQECGSLRTYISLPNDNAIFQYRFRLMMNKMDSRTGLQEVRGDSSRDVTILAAVEVLRQQIQRSSIPSWDKGDVNIKEGAKY</sequence>
<keyword evidence="3" id="KW-1185">Reference proteome</keyword>
<protein>
    <submittedName>
        <fullName evidence="2">Uncharacterized protein</fullName>
    </submittedName>
</protein>
<evidence type="ECO:0000313" key="3">
    <source>
        <dbReference type="Proteomes" id="UP000001312"/>
    </source>
</evidence>
<feature type="signal peptide" evidence="1">
    <location>
        <begin position="1"/>
        <end position="16"/>
    </location>
</feature>
<evidence type="ECO:0000313" key="2">
    <source>
        <dbReference type="EMBL" id="EDN95875.1"/>
    </source>
</evidence>
<dbReference type="Proteomes" id="UP000001312">
    <property type="component" value="Unassembled WGS sequence"/>
</dbReference>
<reference evidence="3" key="1">
    <citation type="journal article" date="2011" name="PLoS Genet.">
        <title>Genomic analysis of the necrotrophic fungal pathogens Sclerotinia sclerotiorum and Botrytis cinerea.</title>
        <authorList>
            <person name="Amselem J."/>
            <person name="Cuomo C.A."/>
            <person name="van Kan J.A."/>
            <person name="Viaud M."/>
            <person name="Benito E.P."/>
            <person name="Couloux A."/>
            <person name="Coutinho P.M."/>
            <person name="de Vries R.P."/>
            <person name="Dyer P.S."/>
            <person name="Fillinger S."/>
            <person name="Fournier E."/>
            <person name="Gout L."/>
            <person name="Hahn M."/>
            <person name="Kohn L."/>
            <person name="Lapalu N."/>
            <person name="Plummer K.M."/>
            <person name="Pradier J.M."/>
            <person name="Quevillon E."/>
            <person name="Sharon A."/>
            <person name="Simon A."/>
            <person name="ten Have A."/>
            <person name="Tudzynski B."/>
            <person name="Tudzynski P."/>
            <person name="Wincker P."/>
            <person name="Andrew M."/>
            <person name="Anthouard V."/>
            <person name="Beever R.E."/>
            <person name="Beffa R."/>
            <person name="Benoit I."/>
            <person name="Bouzid O."/>
            <person name="Brault B."/>
            <person name="Chen Z."/>
            <person name="Choquer M."/>
            <person name="Collemare J."/>
            <person name="Cotton P."/>
            <person name="Danchin E.G."/>
            <person name="Da Silva C."/>
            <person name="Gautier A."/>
            <person name="Giraud C."/>
            <person name="Giraud T."/>
            <person name="Gonzalez C."/>
            <person name="Grossetete S."/>
            <person name="Guldener U."/>
            <person name="Henrissat B."/>
            <person name="Howlett B.J."/>
            <person name="Kodira C."/>
            <person name="Kretschmer M."/>
            <person name="Lappartient A."/>
            <person name="Leroch M."/>
            <person name="Levis C."/>
            <person name="Mauceli E."/>
            <person name="Neuveglise C."/>
            <person name="Oeser B."/>
            <person name="Pearson M."/>
            <person name="Poulain J."/>
            <person name="Poussereau N."/>
            <person name="Quesneville H."/>
            <person name="Rascle C."/>
            <person name="Schumacher J."/>
            <person name="Segurens B."/>
            <person name="Sexton A."/>
            <person name="Silva E."/>
            <person name="Sirven C."/>
            <person name="Soanes D.M."/>
            <person name="Talbot N.J."/>
            <person name="Templeton M."/>
            <person name="Yandava C."/>
            <person name="Yarden O."/>
            <person name="Zeng Q."/>
            <person name="Rollins J.A."/>
            <person name="Lebrun M.H."/>
            <person name="Dickman M."/>
        </authorList>
    </citation>
    <scope>NUCLEOTIDE SEQUENCE [LARGE SCALE GENOMIC DNA]</scope>
    <source>
        <strain evidence="3">ATCC 18683 / 1980 / Ss-1</strain>
    </source>
</reference>
<name>A7F2D3_SCLS1</name>
<organism evidence="2 3">
    <name type="scientific">Sclerotinia sclerotiorum (strain ATCC 18683 / 1980 / Ss-1)</name>
    <name type="common">White mold</name>
    <name type="synonym">Whetzelinia sclerotiorum</name>
    <dbReference type="NCBI Taxonomy" id="665079"/>
    <lineage>
        <taxon>Eukaryota</taxon>
        <taxon>Fungi</taxon>
        <taxon>Dikarya</taxon>
        <taxon>Ascomycota</taxon>
        <taxon>Pezizomycotina</taxon>
        <taxon>Leotiomycetes</taxon>
        <taxon>Helotiales</taxon>
        <taxon>Sclerotiniaceae</taxon>
        <taxon>Sclerotinia</taxon>
    </lineage>
</organism>
<evidence type="ECO:0000256" key="1">
    <source>
        <dbReference type="SAM" id="SignalP"/>
    </source>
</evidence>